<dbReference type="RefSeq" id="WP_307279896.1">
    <property type="nucleotide sequence ID" value="NZ_JAUSVX010000013.1"/>
</dbReference>
<keyword evidence="15" id="KW-1185">Reference proteome</keyword>
<keyword evidence="6" id="KW-0256">Endoplasmic reticulum</keyword>
<comment type="catalytic activity">
    <reaction evidence="12">
        <text>RX + glutathione = an S-substituted glutathione + a halide anion + H(+)</text>
        <dbReference type="Rhea" id="RHEA:16437"/>
        <dbReference type="ChEBI" id="CHEBI:15378"/>
        <dbReference type="ChEBI" id="CHEBI:16042"/>
        <dbReference type="ChEBI" id="CHEBI:17792"/>
        <dbReference type="ChEBI" id="CHEBI:57925"/>
        <dbReference type="ChEBI" id="CHEBI:90779"/>
        <dbReference type="EC" id="2.5.1.18"/>
    </reaction>
    <physiologicalReaction direction="left-to-right" evidence="12">
        <dbReference type="Rhea" id="RHEA:16438"/>
    </physiologicalReaction>
</comment>
<proteinExistence type="predicted"/>
<protein>
    <recommendedName>
        <fullName evidence="11">Microsomal glutathione S-transferase 1</fullName>
        <ecNumber evidence="3">2.5.1.18</ecNumber>
    </recommendedName>
</protein>
<evidence type="ECO:0000313" key="14">
    <source>
        <dbReference type="EMBL" id="MDQ0472700.1"/>
    </source>
</evidence>
<feature type="transmembrane region" description="Helical" evidence="13">
    <location>
        <begin position="78"/>
        <end position="106"/>
    </location>
</feature>
<dbReference type="EMBL" id="JAUSVX010000013">
    <property type="protein sequence ID" value="MDQ0472700.1"/>
    <property type="molecule type" value="Genomic_DNA"/>
</dbReference>
<keyword evidence="8" id="KW-0007">Acetylation</keyword>
<dbReference type="PANTHER" id="PTHR10689:SF6">
    <property type="entry name" value="MICROSOMAL GLUTATHIONE S-TRANSFERASE 1"/>
    <property type="match status" value="1"/>
</dbReference>
<evidence type="ECO:0000256" key="13">
    <source>
        <dbReference type="SAM" id="Phobius"/>
    </source>
</evidence>
<dbReference type="EC" id="2.5.1.18" evidence="3"/>
<keyword evidence="5 13" id="KW-0812">Transmembrane</keyword>
<dbReference type="InterPro" id="IPR001129">
    <property type="entry name" value="Membr-assoc_MAPEG"/>
</dbReference>
<evidence type="ECO:0000256" key="12">
    <source>
        <dbReference type="ARBA" id="ARBA00049385"/>
    </source>
</evidence>
<comment type="subunit">
    <text evidence="10">Homotrimer; The trimer binds only one molecule of glutathione.</text>
</comment>
<evidence type="ECO:0000256" key="3">
    <source>
        <dbReference type="ARBA" id="ARBA00012452"/>
    </source>
</evidence>
<feature type="transmembrane region" description="Helical" evidence="13">
    <location>
        <begin position="126"/>
        <end position="147"/>
    </location>
</feature>
<dbReference type="InterPro" id="IPR040162">
    <property type="entry name" value="MGST1-like"/>
</dbReference>
<comment type="subcellular location">
    <subcellularLocation>
        <location evidence="2">Endoplasmic reticulum membrane</location>
        <topology evidence="2">Multi-pass membrane protein</topology>
    </subcellularLocation>
</comment>
<organism evidence="14 15">
    <name type="scientific">Labrys wisconsinensis</name>
    <dbReference type="NCBI Taxonomy" id="425677"/>
    <lineage>
        <taxon>Bacteria</taxon>
        <taxon>Pseudomonadati</taxon>
        <taxon>Pseudomonadota</taxon>
        <taxon>Alphaproteobacteria</taxon>
        <taxon>Hyphomicrobiales</taxon>
        <taxon>Xanthobacteraceae</taxon>
        <taxon>Labrys</taxon>
    </lineage>
</organism>
<feature type="transmembrane region" description="Helical" evidence="13">
    <location>
        <begin position="6"/>
        <end position="31"/>
    </location>
</feature>
<evidence type="ECO:0000256" key="5">
    <source>
        <dbReference type="ARBA" id="ARBA00022692"/>
    </source>
</evidence>
<keyword evidence="9 13" id="KW-0472">Membrane</keyword>
<evidence type="ECO:0000313" key="15">
    <source>
        <dbReference type="Proteomes" id="UP001242480"/>
    </source>
</evidence>
<accession>A0ABU0JEJ8</accession>
<evidence type="ECO:0000256" key="11">
    <source>
        <dbReference type="ARBA" id="ARBA00039397"/>
    </source>
</evidence>
<sequence length="152" mass="16167">MQFAPAIASSTLCAYALASLLLTLNLLALWISSGARRAQAGVAINPEDGARYGVPVSETDPPGVARHLRAHRNAEATIYPFLALGVVYVLAGGTAGVAIPIFVIFVLARVAHSIAYVRALQPWRTIAFALSLLAILALMLATAFQVVRPFIW</sequence>
<evidence type="ECO:0000256" key="4">
    <source>
        <dbReference type="ARBA" id="ARBA00022679"/>
    </source>
</evidence>
<keyword evidence="4" id="KW-0808">Transferase</keyword>
<reference evidence="14 15" key="1">
    <citation type="submission" date="2023-07" db="EMBL/GenBank/DDBJ databases">
        <title>Genomic Encyclopedia of Type Strains, Phase IV (KMG-IV): sequencing the most valuable type-strain genomes for metagenomic binning, comparative biology and taxonomic classification.</title>
        <authorList>
            <person name="Goeker M."/>
        </authorList>
    </citation>
    <scope>NUCLEOTIDE SEQUENCE [LARGE SCALE GENOMIC DNA]</scope>
    <source>
        <strain evidence="14 15">DSM 19619</strain>
    </source>
</reference>
<dbReference type="PANTHER" id="PTHR10689">
    <property type="entry name" value="MICROSOMAL GLUTATHIONE S-TRANSFERASE 1"/>
    <property type="match status" value="1"/>
</dbReference>
<evidence type="ECO:0000256" key="9">
    <source>
        <dbReference type="ARBA" id="ARBA00023136"/>
    </source>
</evidence>
<dbReference type="SUPFAM" id="SSF161084">
    <property type="entry name" value="MAPEG domain-like"/>
    <property type="match status" value="1"/>
</dbReference>
<dbReference type="InterPro" id="IPR023352">
    <property type="entry name" value="MAPEG-like_dom_sf"/>
</dbReference>
<evidence type="ECO:0000256" key="6">
    <source>
        <dbReference type="ARBA" id="ARBA00022824"/>
    </source>
</evidence>
<evidence type="ECO:0000256" key="10">
    <source>
        <dbReference type="ARBA" id="ARBA00038540"/>
    </source>
</evidence>
<dbReference type="Proteomes" id="UP001242480">
    <property type="component" value="Unassembled WGS sequence"/>
</dbReference>
<keyword evidence="7 13" id="KW-1133">Transmembrane helix</keyword>
<gene>
    <name evidence="14" type="ORF">QO011_005730</name>
</gene>
<evidence type="ECO:0000256" key="8">
    <source>
        <dbReference type="ARBA" id="ARBA00022990"/>
    </source>
</evidence>
<evidence type="ECO:0000256" key="2">
    <source>
        <dbReference type="ARBA" id="ARBA00004477"/>
    </source>
</evidence>
<dbReference type="Gene3D" id="1.20.120.550">
    <property type="entry name" value="Membrane associated eicosanoid/glutathione metabolism-like domain"/>
    <property type="match status" value="1"/>
</dbReference>
<dbReference type="Pfam" id="PF01124">
    <property type="entry name" value="MAPEG"/>
    <property type="match status" value="1"/>
</dbReference>
<comment type="function">
    <text evidence="1">Conjugation of reduced glutathione to a wide number of exogenous and endogenous hydrophobic electrophiles.</text>
</comment>
<comment type="caution">
    <text evidence="14">The sequence shown here is derived from an EMBL/GenBank/DDBJ whole genome shotgun (WGS) entry which is preliminary data.</text>
</comment>
<evidence type="ECO:0000256" key="7">
    <source>
        <dbReference type="ARBA" id="ARBA00022989"/>
    </source>
</evidence>
<evidence type="ECO:0000256" key="1">
    <source>
        <dbReference type="ARBA" id="ARBA00003701"/>
    </source>
</evidence>
<name>A0ABU0JEJ8_9HYPH</name>